<protein>
    <submittedName>
        <fullName evidence="2">Uncharacterized protein</fullName>
    </submittedName>
</protein>
<keyword evidence="3" id="KW-1185">Reference proteome</keyword>
<proteinExistence type="predicted"/>
<comment type="caution">
    <text evidence="2">The sequence shown here is derived from an EMBL/GenBank/DDBJ whole genome shotgun (WGS) entry which is preliminary data.</text>
</comment>
<keyword evidence="1" id="KW-1133">Transmembrane helix</keyword>
<feature type="transmembrane region" description="Helical" evidence="1">
    <location>
        <begin position="44"/>
        <end position="64"/>
    </location>
</feature>
<reference evidence="3" key="1">
    <citation type="journal article" date="2012" name="J. Bacteriol.">
        <title>Draft Genome Sequence of Fusobacterium nucleatum ChDC F128, Isolated from a Periodontitis Lesion.</title>
        <authorList>
            <person name="Park S.N."/>
            <person name="Kong S.W."/>
            <person name="Kim H.S."/>
            <person name="Park M.S."/>
            <person name="Lee J.W."/>
            <person name="Cho E."/>
            <person name="Lim Y.K."/>
            <person name="Choi M.H."/>
            <person name="Chang Y.H."/>
            <person name="Shin J.H."/>
            <person name="Park H.S."/>
            <person name="Choi S.H."/>
            <person name="Kook J.K."/>
        </authorList>
    </citation>
    <scope>NUCLEOTIDE SEQUENCE [LARGE SCALE GENOMIC DNA]</scope>
    <source>
        <strain evidence="3">ChDC F128</strain>
    </source>
</reference>
<dbReference type="Proteomes" id="UP000004829">
    <property type="component" value="Unassembled WGS sequence"/>
</dbReference>
<accession>A0ABN0GZQ5</accession>
<name>A0ABN0GZQ5_9FUSO</name>
<gene>
    <name evidence="2" type="ORF">B437_07352</name>
</gene>
<dbReference type="RefSeq" id="WP_005918077.1">
    <property type="nucleotide sequence ID" value="NZ_ALVD01000005.1"/>
</dbReference>
<keyword evidence="1" id="KW-0812">Transmembrane</keyword>
<dbReference type="EMBL" id="ALVD01000005">
    <property type="protein sequence ID" value="EJU07473.1"/>
    <property type="molecule type" value="Genomic_DNA"/>
</dbReference>
<evidence type="ECO:0000256" key="1">
    <source>
        <dbReference type="SAM" id="Phobius"/>
    </source>
</evidence>
<evidence type="ECO:0000313" key="3">
    <source>
        <dbReference type="Proteomes" id="UP000004829"/>
    </source>
</evidence>
<keyword evidence="1" id="KW-0472">Membrane</keyword>
<feature type="transmembrane region" description="Helical" evidence="1">
    <location>
        <begin position="21"/>
        <end position="38"/>
    </location>
</feature>
<evidence type="ECO:0000313" key="2">
    <source>
        <dbReference type="EMBL" id="EJU07473.1"/>
    </source>
</evidence>
<sequence length="180" mass="21977">MEIKIKEAKNSLRIEKNAKKELFYSNLLSIILIILVLYKFREIIFSFGSPIFIILGSPFIYILYRFFSIRFAHEVIFIDKEKIYFWTNYSYKESYYKEEFLIINLEDILAKQFHRPIIPKGQKIGIQTVKNNWLYRVHFYFSKNRETYKCWGYEIPMEEAEKVVKKIKKFLKEHNNIELK</sequence>
<organism evidence="2 3">
    <name type="scientific">Fusobacterium hwasookii ChDC F128</name>
    <dbReference type="NCBI Taxonomy" id="1216362"/>
    <lineage>
        <taxon>Bacteria</taxon>
        <taxon>Fusobacteriati</taxon>
        <taxon>Fusobacteriota</taxon>
        <taxon>Fusobacteriia</taxon>
        <taxon>Fusobacteriales</taxon>
        <taxon>Fusobacteriaceae</taxon>
        <taxon>Fusobacterium</taxon>
    </lineage>
</organism>